<proteinExistence type="predicted"/>
<dbReference type="Proteomes" id="UP000699042">
    <property type="component" value="Unassembled WGS sequence"/>
</dbReference>
<evidence type="ECO:0000313" key="2">
    <source>
        <dbReference type="EMBL" id="KAG7050147.1"/>
    </source>
</evidence>
<protein>
    <submittedName>
        <fullName evidence="2">Uncharacterized protein</fullName>
    </submittedName>
</protein>
<evidence type="ECO:0000313" key="3">
    <source>
        <dbReference type="Proteomes" id="UP000699042"/>
    </source>
</evidence>
<feature type="region of interest" description="Disordered" evidence="1">
    <location>
        <begin position="1"/>
        <end position="25"/>
    </location>
</feature>
<gene>
    <name evidence="2" type="ORF">JMJ77_012900</name>
</gene>
<sequence>MENERYICALDPKDKRVPKDKKKLT</sequence>
<dbReference type="EMBL" id="JAESDN010000005">
    <property type="protein sequence ID" value="KAG7050147.1"/>
    <property type="molecule type" value="Genomic_DNA"/>
</dbReference>
<keyword evidence="3" id="KW-1185">Reference proteome</keyword>
<reference evidence="2" key="1">
    <citation type="submission" date="2021-05" db="EMBL/GenBank/DDBJ databases">
        <title>Comparative genomics of three Colletotrichum scovillei strains and genetic complementation revealed genes involved fungal growth and virulence on chili pepper.</title>
        <authorList>
            <person name="Hsieh D.-K."/>
            <person name="Chuang S.-C."/>
            <person name="Chen C.-Y."/>
            <person name="Chao Y.-T."/>
            <person name="Lu M.-Y.J."/>
            <person name="Lee M.-H."/>
            <person name="Shih M.-C."/>
        </authorList>
    </citation>
    <scope>NUCLEOTIDE SEQUENCE</scope>
    <source>
        <strain evidence="2">Coll-153</strain>
    </source>
</reference>
<organism evidence="2 3">
    <name type="scientific">Colletotrichum scovillei</name>
    <dbReference type="NCBI Taxonomy" id="1209932"/>
    <lineage>
        <taxon>Eukaryota</taxon>
        <taxon>Fungi</taxon>
        <taxon>Dikarya</taxon>
        <taxon>Ascomycota</taxon>
        <taxon>Pezizomycotina</taxon>
        <taxon>Sordariomycetes</taxon>
        <taxon>Hypocreomycetidae</taxon>
        <taxon>Glomerellales</taxon>
        <taxon>Glomerellaceae</taxon>
        <taxon>Colletotrichum</taxon>
        <taxon>Colletotrichum acutatum species complex</taxon>
    </lineage>
</organism>
<dbReference type="AlphaFoldDB" id="A0A9P7UEZ4"/>
<name>A0A9P7UEZ4_9PEZI</name>
<comment type="caution">
    <text evidence="2">The sequence shown here is derived from an EMBL/GenBank/DDBJ whole genome shotgun (WGS) entry which is preliminary data.</text>
</comment>
<accession>A0A9P7UEZ4</accession>
<evidence type="ECO:0000256" key="1">
    <source>
        <dbReference type="SAM" id="MobiDB-lite"/>
    </source>
</evidence>